<evidence type="ECO:0000313" key="1">
    <source>
        <dbReference type="EMBL" id="MCD8741036.1"/>
    </source>
</evidence>
<accession>A0ABS8U1P7</accession>
<organism evidence="1 2">
    <name type="scientific">Mucilaginibacter roseus</name>
    <dbReference type="NCBI Taxonomy" id="1528868"/>
    <lineage>
        <taxon>Bacteria</taxon>
        <taxon>Pseudomonadati</taxon>
        <taxon>Bacteroidota</taxon>
        <taxon>Sphingobacteriia</taxon>
        <taxon>Sphingobacteriales</taxon>
        <taxon>Sphingobacteriaceae</taxon>
        <taxon>Mucilaginibacter</taxon>
    </lineage>
</organism>
<evidence type="ECO:0000313" key="2">
    <source>
        <dbReference type="Proteomes" id="UP001199919"/>
    </source>
</evidence>
<proteinExistence type="predicted"/>
<dbReference type="EMBL" id="JAJPWV010000003">
    <property type="protein sequence ID" value="MCD8741036.1"/>
    <property type="molecule type" value="Genomic_DNA"/>
</dbReference>
<comment type="caution">
    <text evidence="1">The sequence shown here is derived from an EMBL/GenBank/DDBJ whole genome shotgun (WGS) entry which is preliminary data.</text>
</comment>
<dbReference type="RefSeq" id="WP_232177516.1">
    <property type="nucleotide sequence ID" value="NZ_JAJPWV010000003.1"/>
</dbReference>
<keyword evidence="2" id="KW-1185">Reference proteome</keyword>
<name>A0ABS8U1P7_9SPHI</name>
<reference evidence="1 2" key="1">
    <citation type="submission" date="2021-12" db="EMBL/GenBank/DDBJ databases">
        <title>Mucilaginibacter roseus genome.</title>
        <authorList>
            <person name="Ferreira J.R."/>
            <person name="Newman J.D."/>
        </authorList>
    </citation>
    <scope>NUCLEOTIDE SEQUENCE [LARGE SCALE GENOMIC DNA]</scope>
    <source>
        <strain evidence="1 2">LMG 28454</strain>
    </source>
</reference>
<gene>
    <name evidence="1" type="ORF">LT679_10520</name>
</gene>
<sequence>MDSLSALVDLLDNTDKKLFRNFLQQKNKRYDVKNLRLLNLIETDDINGINKLYKSSKNKDAYHALRKRLQDNLLVFLSQKTFERNQSGAYEALRLLVVGRYLLENDLPLIAFKNLAKAERLAESLEQFNMLNELLLLKMQYAHVPGAEHLDVLTARFMQNQSAMQREAKLNMAYAFLRQELQQIHLKGKVVNLSSLMISVVRKYKISRQDLLTFKSIYQILFIANEYAAIQQNYRLIARYIARTDEFIQKQSLAKHSYLFYHIGILYFMANFYLRTGDFVKSTAGLDKMAALMKMDERHQAQYYHRQQLLVALNCFFAGDAAGAITVLQGALAIKKQAAKPEDVEDLRICLAMVLAMCNKRESVKQLMLLARTDAWHEKQLGMLWTIRKTLMEILIQAQFSNIELAMARISSFRRRYKKYLLKTREDKVLLFLKLVEQHLLKPDLIFDFKYRAKVLSLLNEPESNDIFTLSFIAWLIARWEKNTPHELVLKLMRNADANQFKIRYPGNGKLT</sequence>
<evidence type="ECO:0008006" key="3">
    <source>
        <dbReference type="Google" id="ProtNLM"/>
    </source>
</evidence>
<dbReference type="Proteomes" id="UP001199919">
    <property type="component" value="Unassembled WGS sequence"/>
</dbReference>
<protein>
    <recommendedName>
        <fullName evidence="3">Tetratricopeptide repeat protein</fullName>
    </recommendedName>
</protein>